<dbReference type="EMBL" id="GL377677">
    <property type="protein sequence ID" value="EFJ08109.1"/>
    <property type="molecule type" value="Genomic_DNA"/>
</dbReference>
<reference evidence="3 4" key="1">
    <citation type="journal article" date="2011" name="Science">
        <title>The Selaginella genome identifies genetic changes associated with the evolution of vascular plants.</title>
        <authorList>
            <person name="Banks J.A."/>
            <person name="Nishiyama T."/>
            <person name="Hasebe M."/>
            <person name="Bowman J.L."/>
            <person name="Gribskov M."/>
            <person name="dePamphilis C."/>
            <person name="Albert V.A."/>
            <person name="Aono N."/>
            <person name="Aoyama T."/>
            <person name="Ambrose B.A."/>
            <person name="Ashton N.W."/>
            <person name="Axtell M.J."/>
            <person name="Barker E."/>
            <person name="Barker M.S."/>
            <person name="Bennetzen J.L."/>
            <person name="Bonawitz N.D."/>
            <person name="Chapple C."/>
            <person name="Cheng C."/>
            <person name="Correa L.G."/>
            <person name="Dacre M."/>
            <person name="DeBarry J."/>
            <person name="Dreyer I."/>
            <person name="Elias M."/>
            <person name="Engstrom E.M."/>
            <person name="Estelle M."/>
            <person name="Feng L."/>
            <person name="Finet C."/>
            <person name="Floyd S.K."/>
            <person name="Frommer W.B."/>
            <person name="Fujita T."/>
            <person name="Gramzow L."/>
            <person name="Gutensohn M."/>
            <person name="Harholt J."/>
            <person name="Hattori M."/>
            <person name="Heyl A."/>
            <person name="Hirai T."/>
            <person name="Hiwatashi Y."/>
            <person name="Ishikawa M."/>
            <person name="Iwata M."/>
            <person name="Karol K.G."/>
            <person name="Koehler B."/>
            <person name="Kolukisaoglu U."/>
            <person name="Kubo M."/>
            <person name="Kurata T."/>
            <person name="Lalonde S."/>
            <person name="Li K."/>
            <person name="Li Y."/>
            <person name="Litt A."/>
            <person name="Lyons E."/>
            <person name="Manning G."/>
            <person name="Maruyama T."/>
            <person name="Michael T.P."/>
            <person name="Mikami K."/>
            <person name="Miyazaki S."/>
            <person name="Morinaga S."/>
            <person name="Murata T."/>
            <person name="Mueller-Roeber B."/>
            <person name="Nelson D.R."/>
            <person name="Obara M."/>
            <person name="Oguri Y."/>
            <person name="Olmstead R.G."/>
            <person name="Onodera N."/>
            <person name="Petersen B.L."/>
            <person name="Pils B."/>
            <person name="Prigge M."/>
            <person name="Rensing S.A."/>
            <person name="Riano-Pachon D.M."/>
            <person name="Roberts A.W."/>
            <person name="Sato Y."/>
            <person name="Scheller H.V."/>
            <person name="Schulz B."/>
            <person name="Schulz C."/>
            <person name="Shakirov E.V."/>
            <person name="Shibagaki N."/>
            <person name="Shinohara N."/>
            <person name="Shippen D.E."/>
            <person name="Soerensen I."/>
            <person name="Sotooka R."/>
            <person name="Sugimoto N."/>
            <person name="Sugita M."/>
            <person name="Sumikawa N."/>
            <person name="Tanurdzic M."/>
            <person name="Theissen G."/>
            <person name="Ulvskov P."/>
            <person name="Wakazuki S."/>
            <person name="Weng J.K."/>
            <person name="Willats W.W."/>
            <person name="Wipf D."/>
            <person name="Wolf P.G."/>
            <person name="Yang L."/>
            <person name="Zimmer A.D."/>
            <person name="Zhu Q."/>
            <person name="Mitros T."/>
            <person name="Hellsten U."/>
            <person name="Loque D."/>
            <person name="Otillar R."/>
            <person name="Salamov A."/>
            <person name="Schmutz J."/>
            <person name="Shapiro H."/>
            <person name="Lindquist E."/>
            <person name="Lucas S."/>
            <person name="Rokhsar D."/>
            <person name="Grigoriev I.V."/>
        </authorList>
    </citation>
    <scope>NUCLEOTIDE SEQUENCE [LARGE SCALE GENOMIC DNA]</scope>
</reference>
<evidence type="ECO:0008006" key="5">
    <source>
        <dbReference type="Google" id="ProtNLM"/>
    </source>
</evidence>
<dbReference type="PANTHER" id="PTHR47928:SF190">
    <property type="entry name" value="PENTACOTRIPEPTIDE-REPEAT REGION OF PRORP DOMAIN-CONTAINING PROTEIN"/>
    <property type="match status" value="1"/>
</dbReference>
<keyword evidence="1" id="KW-0677">Repeat</keyword>
<dbReference type="InterPro" id="IPR050421">
    <property type="entry name" value="PPR"/>
</dbReference>
<evidence type="ECO:0000313" key="3">
    <source>
        <dbReference type="EMBL" id="EFJ08109.1"/>
    </source>
</evidence>
<dbReference type="eggNOG" id="KOG4197">
    <property type="taxonomic scope" value="Eukaryota"/>
</dbReference>
<dbReference type="HOGENOM" id="CLU_002706_0_0_1"/>
<dbReference type="NCBIfam" id="TIGR00756">
    <property type="entry name" value="PPR"/>
    <property type="match status" value="1"/>
</dbReference>
<proteinExistence type="predicted"/>
<evidence type="ECO:0000313" key="4">
    <source>
        <dbReference type="Proteomes" id="UP000001514"/>
    </source>
</evidence>
<gene>
    <name evidence="3" type="ORF">SELMODRAFT_429180</name>
</gene>
<dbReference type="Gramene" id="EFJ08109">
    <property type="protein sequence ID" value="EFJ08109"/>
    <property type="gene ID" value="SELMODRAFT_429180"/>
</dbReference>
<evidence type="ECO:0000256" key="2">
    <source>
        <dbReference type="PROSITE-ProRule" id="PRU00708"/>
    </source>
</evidence>
<dbReference type="InterPro" id="IPR011990">
    <property type="entry name" value="TPR-like_helical_dom_sf"/>
</dbReference>
<dbReference type="PANTHER" id="PTHR47928">
    <property type="entry name" value="REPEAT-CONTAINING PROTEIN, PUTATIVE-RELATED"/>
    <property type="match status" value="1"/>
</dbReference>
<dbReference type="Gene3D" id="1.25.40.10">
    <property type="entry name" value="Tetratricopeptide repeat domain"/>
    <property type="match status" value="2"/>
</dbReference>
<accession>D8T5A8</accession>
<keyword evidence="4" id="KW-1185">Reference proteome</keyword>
<evidence type="ECO:0000256" key="1">
    <source>
        <dbReference type="ARBA" id="ARBA00022737"/>
    </source>
</evidence>
<name>D8T5A8_SELML</name>
<protein>
    <recommendedName>
        <fullName evidence="5">Pentacotripeptide-repeat region of PRORP domain-containing protein</fullName>
    </recommendedName>
</protein>
<dbReference type="KEGG" id="smo:SELMODRAFT_429180"/>
<dbReference type="AlphaFoldDB" id="D8T5A8"/>
<dbReference type="Proteomes" id="UP000001514">
    <property type="component" value="Unassembled WGS sequence"/>
</dbReference>
<dbReference type="PROSITE" id="PS51375">
    <property type="entry name" value="PPR"/>
    <property type="match status" value="1"/>
</dbReference>
<dbReference type="InterPro" id="IPR002885">
    <property type="entry name" value="PPR_rpt"/>
</dbReference>
<dbReference type="Pfam" id="PF01535">
    <property type="entry name" value="PPR"/>
    <property type="match status" value="1"/>
</dbReference>
<organism evidence="4">
    <name type="scientific">Selaginella moellendorffii</name>
    <name type="common">Spikemoss</name>
    <dbReference type="NCBI Taxonomy" id="88036"/>
    <lineage>
        <taxon>Eukaryota</taxon>
        <taxon>Viridiplantae</taxon>
        <taxon>Streptophyta</taxon>
        <taxon>Embryophyta</taxon>
        <taxon>Tracheophyta</taxon>
        <taxon>Lycopodiopsida</taxon>
        <taxon>Selaginellales</taxon>
        <taxon>Selaginellaceae</taxon>
        <taxon>Selaginella</taxon>
    </lineage>
</organism>
<feature type="repeat" description="PPR" evidence="2">
    <location>
        <begin position="17"/>
        <end position="51"/>
    </location>
</feature>
<sequence length="185" mass="20104">MAMFFADPAVPSSSSGDVVLWNTMLQGLCDLGHLDQARLLFDRFPQWNVVSWNALMTALMVLDGIKPDELTAFAVLTACSYGGKVAEAREHLVAMVEDHGLSPSYELYGFMADIIARSGELSYAEELIASLSNSADSVAWTSLLGACRLQSDIQRGQRVALLAATSDRQDSAPYSLLANMSMEEM</sequence>
<dbReference type="InParanoid" id="D8T5A8"/>